<dbReference type="AlphaFoldDB" id="F6YRS1"/>
<dbReference type="InParanoid" id="F6YRS1"/>
<evidence type="ECO:0000313" key="2">
    <source>
        <dbReference type="Proteomes" id="UP000008144"/>
    </source>
</evidence>
<protein>
    <submittedName>
        <fullName evidence="1">Uncharacterized protein</fullName>
    </submittedName>
</protein>
<dbReference type="HOGENOM" id="CLU_094996_0_0_1"/>
<reference evidence="1" key="2">
    <citation type="submission" date="2025-08" db="UniProtKB">
        <authorList>
            <consortium name="Ensembl"/>
        </authorList>
    </citation>
    <scope>IDENTIFICATION</scope>
</reference>
<dbReference type="GeneTree" id="ENSGT00390000000717"/>
<reference evidence="2" key="1">
    <citation type="journal article" date="2002" name="Science">
        <title>The draft genome of Ciona intestinalis: insights into chordate and vertebrate origins.</title>
        <authorList>
            <person name="Dehal P."/>
            <person name="Satou Y."/>
            <person name="Campbell R.K."/>
            <person name="Chapman J."/>
            <person name="Degnan B."/>
            <person name="De Tomaso A."/>
            <person name="Davidson B."/>
            <person name="Di Gregorio A."/>
            <person name="Gelpke M."/>
            <person name="Goodstein D.M."/>
            <person name="Harafuji N."/>
            <person name="Hastings K.E."/>
            <person name="Ho I."/>
            <person name="Hotta K."/>
            <person name="Huang W."/>
            <person name="Kawashima T."/>
            <person name="Lemaire P."/>
            <person name="Martinez D."/>
            <person name="Meinertzhagen I.A."/>
            <person name="Necula S."/>
            <person name="Nonaka M."/>
            <person name="Putnam N."/>
            <person name="Rash S."/>
            <person name="Saiga H."/>
            <person name="Satake M."/>
            <person name="Terry A."/>
            <person name="Yamada L."/>
            <person name="Wang H.G."/>
            <person name="Awazu S."/>
            <person name="Azumi K."/>
            <person name="Boore J."/>
            <person name="Branno M."/>
            <person name="Chin-Bow S."/>
            <person name="DeSantis R."/>
            <person name="Doyle S."/>
            <person name="Francino P."/>
            <person name="Keys D.N."/>
            <person name="Haga S."/>
            <person name="Hayashi H."/>
            <person name="Hino K."/>
            <person name="Imai K.S."/>
            <person name="Inaba K."/>
            <person name="Kano S."/>
            <person name="Kobayashi K."/>
            <person name="Kobayashi M."/>
            <person name="Lee B.I."/>
            <person name="Makabe K.W."/>
            <person name="Manohar C."/>
            <person name="Matassi G."/>
            <person name="Medina M."/>
            <person name="Mochizuki Y."/>
            <person name="Mount S."/>
            <person name="Morishita T."/>
            <person name="Miura S."/>
            <person name="Nakayama A."/>
            <person name="Nishizaka S."/>
            <person name="Nomoto H."/>
            <person name="Ohta F."/>
            <person name="Oishi K."/>
            <person name="Rigoutsos I."/>
            <person name="Sano M."/>
            <person name="Sasaki A."/>
            <person name="Sasakura Y."/>
            <person name="Shoguchi E."/>
            <person name="Shin-i T."/>
            <person name="Spagnuolo A."/>
            <person name="Stainier D."/>
            <person name="Suzuki M.M."/>
            <person name="Tassy O."/>
            <person name="Takatori N."/>
            <person name="Tokuoka M."/>
            <person name="Yagi K."/>
            <person name="Yoshizaki F."/>
            <person name="Wada S."/>
            <person name="Zhang C."/>
            <person name="Hyatt P.D."/>
            <person name="Larimer F."/>
            <person name="Detter C."/>
            <person name="Doggett N."/>
            <person name="Glavina T."/>
            <person name="Hawkins T."/>
            <person name="Richardson P."/>
            <person name="Lucas S."/>
            <person name="Kohara Y."/>
            <person name="Levine M."/>
            <person name="Satoh N."/>
            <person name="Rokhsar D.S."/>
        </authorList>
    </citation>
    <scope>NUCLEOTIDE SEQUENCE [LARGE SCALE GENOMIC DNA]</scope>
</reference>
<organism evidence="1 2">
    <name type="scientific">Ciona intestinalis</name>
    <name type="common">Transparent sea squirt</name>
    <name type="synonym">Ascidia intestinalis</name>
    <dbReference type="NCBI Taxonomy" id="7719"/>
    <lineage>
        <taxon>Eukaryota</taxon>
        <taxon>Metazoa</taxon>
        <taxon>Chordata</taxon>
        <taxon>Tunicata</taxon>
        <taxon>Ascidiacea</taxon>
        <taxon>Phlebobranchia</taxon>
        <taxon>Cionidae</taxon>
        <taxon>Ciona</taxon>
    </lineage>
</organism>
<proteinExistence type="predicted"/>
<dbReference type="Proteomes" id="UP000008144">
    <property type="component" value="Unassembled WGS sequence"/>
</dbReference>
<name>F6YRS1_CIOIN</name>
<keyword evidence="2" id="KW-1185">Reference proteome</keyword>
<evidence type="ECO:0000313" key="1">
    <source>
        <dbReference type="Ensembl" id="ENSCINP00000002788.3"/>
    </source>
</evidence>
<sequence length="256" mass="28661">MTSSEGGGIPVNEDLLHKVLPPEHLWIVIRSGDLELLPSLPYLGLLKCAGARVQFVQADSACAVRDHQYLNILNGEGGIIIPVSASVMLNNHAVFFQLFVWLVSTGNLPSRSNGSNVWRLALYHHIRSHLHNIKQSQVSSTEDQFKFSHAVLRMLDDKPRSTIQVESDGHDPTPSEVFDTAIQLQLKHAQNARHVVVLVDQDHKIHHWRALRKAGVAVATVNQFIGAILEENVARDKLDVTQRFSPIMKIYNVQRC</sequence>
<dbReference type="OMA" id="NIWIVIR"/>
<accession>F6YRS1</accession>
<reference evidence="1" key="3">
    <citation type="submission" date="2025-09" db="UniProtKB">
        <authorList>
            <consortium name="Ensembl"/>
        </authorList>
    </citation>
    <scope>IDENTIFICATION</scope>
</reference>
<dbReference type="Ensembl" id="ENSCINT00000002788.3">
    <property type="protein sequence ID" value="ENSCINP00000002788.3"/>
    <property type="gene ID" value="ENSCING00000001441.3"/>
</dbReference>